<dbReference type="Proteomes" id="UP000298663">
    <property type="component" value="Chromosome X"/>
</dbReference>
<evidence type="ECO:0000313" key="2">
    <source>
        <dbReference type="EMBL" id="TMS36779.1"/>
    </source>
</evidence>
<reference evidence="2 3" key="2">
    <citation type="journal article" date="2019" name="G3 (Bethesda)">
        <title>Hybrid Assembly of the Genome of the Entomopathogenic Nematode Steinernema carpocapsae Identifies the X-Chromosome.</title>
        <authorList>
            <person name="Serra L."/>
            <person name="Macchietto M."/>
            <person name="Macias-Munoz A."/>
            <person name="McGill C.J."/>
            <person name="Rodriguez I.M."/>
            <person name="Rodriguez B."/>
            <person name="Murad R."/>
            <person name="Mortazavi A."/>
        </authorList>
    </citation>
    <scope>NUCLEOTIDE SEQUENCE [LARGE SCALE GENOMIC DNA]</scope>
    <source>
        <strain evidence="2 3">ALL</strain>
    </source>
</reference>
<organism evidence="2 3">
    <name type="scientific">Steinernema carpocapsae</name>
    <name type="common">Entomopathogenic nematode</name>
    <dbReference type="NCBI Taxonomy" id="34508"/>
    <lineage>
        <taxon>Eukaryota</taxon>
        <taxon>Metazoa</taxon>
        <taxon>Ecdysozoa</taxon>
        <taxon>Nematoda</taxon>
        <taxon>Chromadorea</taxon>
        <taxon>Rhabditida</taxon>
        <taxon>Tylenchina</taxon>
        <taxon>Panagrolaimomorpha</taxon>
        <taxon>Strongyloidoidea</taxon>
        <taxon>Steinernematidae</taxon>
        <taxon>Steinernema</taxon>
    </lineage>
</organism>
<dbReference type="EMBL" id="AZBU02000001">
    <property type="protein sequence ID" value="TMS36779.1"/>
    <property type="molecule type" value="Genomic_DNA"/>
</dbReference>
<sequence length="67" mass="8021">MTKGTQTRLKSYFSKVSIPMKWTFPEPTKRINLFGLRRKRFNNENETKHRSLDANKSETRSTHEYSN</sequence>
<feature type="region of interest" description="Disordered" evidence="1">
    <location>
        <begin position="41"/>
        <end position="67"/>
    </location>
</feature>
<comment type="caution">
    <text evidence="2">The sequence shown here is derived from an EMBL/GenBank/DDBJ whole genome shotgun (WGS) entry which is preliminary data.</text>
</comment>
<dbReference type="AlphaFoldDB" id="A0A4U8UVK5"/>
<reference evidence="2 3" key="1">
    <citation type="journal article" date="2015" name="Genome Biol.">
        <title>Comparative genomics of Steinernema reveals deeply conserved gene regulatory networks.</title>
        <authorList>
            <person name="Dillman A.R."/>
            <person name="Macchietto M."/>
            <person name="Porter C.F."/>
            <person name="Rogers A."/>
            <person name="Williams B."/>
            <person name="Antoshechkin I."/>
            <person name="Lee M.M."/>
            <person name="Goodwin Z."/>
            <person name="Lu X."/>
            <person name="Lewis E.E."/>
            <person name="Goodrich-Blair H."/>
            <person name="Stock S.P."/>
            <person name="Adams B.J."/>
            <person name="Sternberg P.W."/>
            <person name="Mortazavi A."/>
        </authorList>
    </citation>
    <scope>NUCLEOTIDE SEQUENCE [LARGE SCALE GENOMIC DNA]</scope>
    <source>
        <strain evidence="2 3">ALL</strain>
    </source>
</reference>
<gene>
    <name evidence="2" type="ORF">L596_003863</name>
</gene>
<protein>
    <submittedName>
        <fullName evidence="2">Uncharacterized protein</fullName>
    </submittedName>
</protein>
<dbReference type="EMBL" id="CM016762">
    <property type="protein sequence ID" value="TMS36779.1"/>
    <property type="molecule type" value="Genomic_DNA"/>
</dbReference>
<proteinExistence type="predicted"/>
<keyword evidence="3" id="KW-1185">Reference proteome</keyword>
<evidence type="ECO:0000313" key="3">
    <source>
        <dbReference type="Proteomes" id="UP000298663"/>
    </source>
</evidence>
<evidence type="ECO:0000256" key="1">
    <source>
        <dbReference type="SAM" id="MobiDB-lite"/>
    </source>
</evidence>
<accession>A0A4U8UVK5</accession>
<name>A0A4U8UVK5_STECR</name>